<dbReference type="SUPFAM" id="SSF89028">
    <property type="entry name" value="Cobalamin adenosyltransferase-like"/>
    <property type="match status" value="1"/>
</dbReference>
<protein>
    <submittedName>
        <fullName evidence="6">MMAB protein</fullName>
    </submittedName>
</protein>
<keyword evidence="1 4" id="KW-0808">Transferase</keyword>
<keyword evidence="2 4" id="KW-0547">Nucleotide-binding</keyword>
<dbReference type="GO" id="GO:0008817">
    <property type="term" value="F:corrinoid adenosyltransferase activity"/>
    <property type="evidence" value="ECO:0007669"/>
    <property type="project" value="TreeGrafter"/>
</dbReference>
<evidence type="ECO:0000256" key="1">
    <source>
        <dbReference type="ARBA" id="ARBA00022679"/>
    </source>
</evidence>
<gene>
    <name evidence="6" type="primary">Mmab</name>
    <name evidence="6" type="ORF">GTO96_0005520</name>
</gene>
<dbReference type="AlphaFoldDB" id="A0A8X7XS56"/>
<dbReference type="PANTHER" id="PTHR12213:SF0">
    <property type="entry name" value="CORRINOID ADENOSYLTRANSFERASE MMAB"/>
    <property type="match status" value="1"/>
</dbReference>
<proteinExistence type="inferred from homology"/>
<feature type="non-terminal residue" evidence="6">
    <location>
        <position position="140"/>
    </location>
</feature>
<comment type="similarity">
    <text evidence="4">Belongs to the Cob(I)alamin adenosyltransferase family.</text>
</comment>
<name>A0A8X7XS56_POLSE</name>
<evidence type="ECO:0000256" key="3">
    <source>
        <dbReference type="ARBA" id="ARBA00022840"/>
    </source>
</evidence>
<keyword evidence="7" id="KW-1185">Reference proteome</keyword>
<dbReference type="InterPro" id="IPR036451">
    <property type="entry name" value="CblAdoTrfase-like_sf"/>
</dbReference>
<dbReference type="EMBL" id="JAATIS010000094">
    <property type="protein sequence ID" value="KAG2470342.1"/>
    <property type="molecule type" value="Genomic_DNA"/>
</dbReference>
<feature type="domain" description="Cobalamin adenosyltransferase-like" evidence="5">
    <location>
        <begin position="18"/>
        <end position="63"/>
    </location>
</feature>
<dbReference type="InterPro" id="IPR029499">
    <property type="entry name" value="PduO-typ"/>
</dbReference>
<comment type="caution">
    <text evidence="6">The sequence shown here is derived from an EMBL/GenBank/DDBJ whole genome shotgun (WGS) entry which is preliminary data.</text>
</comment>
<evidence type="ECO:0000259" key="5">
    <source>
        <dbReference type="Pfam" id="PF01923"/>
    </source>
</evidence>
<dbReference type="Proteomes" id="UP000886611">
    <property type="component" value="Unassembled WGS sequence"/>
</dbReference>
<evidence type="ECO:0000313" key="7">
    <source>
        <dbReference type="Proteomes" id="UP000886611"/>
    </source>
</evidence>
<evidence type="ECO:0000256" key="2">
    <source>
        <dbReference type="ARBA" id="ARBA00022741"/>
    </source>
</evidence>
<dbReference type="Gene3D" id="1.20.1200.10">
    <property type="entry name" value="Cobalamin adenosyltransferase-like"/>
    <property type="match status" value="2"/>
</dbReference>
<reference evidence="6 7" key="1">
    <citation type="journal article" date="2021" name="Cell">
        <title>Tracing the genetic footprints of vertebrate landing in non-teleost ray-finned fishes.</title>
        <authorList>
            <person name="Bi X."/>
            <person name="Wang K."/>
            <person name="Yang L."/>
            <person name="Pan H."/>
            <person name="Jiang H."/>
            <person name="Wei Q."/>
            <person name="Fang M."/>
            <person name="Yu H."/>
            <person name="Zhu C."/>
            <person name="Cai Y."/>
            <person name="He Y."/>
            <person name="Gan X."/>
            <person name="Zeng H."/>
            <person name="Yu D."/>
            <person name="Zhu Y."/>
            <person name="Jiang H."/>
            <person name="Qiu Q."/>
            <person name="Yang H."/>
            <person name="Zhang Y.E."/>
            <person name="Wang W."/>
            <person name="Zhu M."/>
            <person name="He S."/>
            <person name="Zhang G."/>
        </authorList>
    </citation>
    <scope>NUCLEOTIDE SEQUENCE [LARGE SCALE GENOMIC DNA]</scope>
    <source>
        <strain evidence="6">Bchr_013</strain>
    </source>
</reference>
<dbReference type="InterPro" id="IPR016030">
    <property type="entry name" value="CblAdoTrfase-like"/>
</dbReference>
<feature type="non-terminal residue" evidence="6">
    <location>
        <position position="1"/>
    </location>
</feature>
<dbReference type="PANTHER" id="PTHR12213">
    <property type="entry name" value="CORRINOID ADENOSYLTRANSFERASE"/>
    <property type="match status" value="1"/>
</dbReference>
<evidence type="ECO:0000256" key="4">
    <source>
        <dbReference type="RuleBase" id="RU366026"/>
    </source>
</evidence>
<feature type="domain" description="Cobalamin adenosyltransferase-like" evidence="5">
    <location>
        <begin position="70"/>
        <end position="123"/>
    </location>
</feature>
<evidence type="ECO:0000313" key="6">
    <source>
        <dbReference type="EMBL" id="KAG2470342.1"/>
    </source>
</evidence>
<sequence>MNLIRESVVLFLGTTAGAGWSNTFTGERRPKDDYVFEALGTTDELTSAIGLAKEFCIDQGHAFVEELDRSGGKSSCALHLARAICRRAERSVVPIVRMGEADPSVAKYLNRLSDYLFTLARFAAMKEQKSERVYRRTDEE</sequence>
<accession>A0A8X7XS56</accession>
<keyword evidence="3 4" id="KW-0067">ATP-binding</keyword>
<dbReference type="Pfam" id="PF01923">
    <property type="entry name" value="Cob_adeno_trans"/>
    <property type="match status" value="2"/>
</dbReference>
<organism evidence="6 7">
    <name type="scientific">Polypterus senegalus</name>
    <name type="common">Senegal bichir</name>
    <dbReference type="NCBI Taxonomy" id="55291"/>
    <lineage>
        <taxon>Eukaryota</taxon>
        <taxon>Metazoa</taxon>
        <taxon>Chordata</taxon>
        <taxon>Craniata</taxon>
        <taxon>Vertebrata</taxon>
        <taxon>Euteleostomi</taxon>
        <taxon>Actinopterygii</taxon>
        <taxon>Polypteriformes</taxon>
        <taxon>Polypteridae</taxon>
        <taxon>Polypterus</taxon>
    </lineage>
</organism>
<dbReference type="GO" id="GO:0005524">
    <property type="term" value="F:ATP binding"/>
    <property type="evidence" value="ECO:0007669"/>
    <property type="project" value="UniProtKB-UniRule"/>
</dbReference>